<dbReference type="InterPro" id="IPR037239">
    <property type="entry name" value="OSBP_sf"/>
</dbReference>
<evidence type="ECO:0000313" key="3">
    <source>
        <dbReference type="EMBL" id="KAG0663246.1"/>
    </source>
</evidence>
<evidence type="ECO:0000256" key="1">
    <source>
        <dbReference type="ARBA" id="ARBA00008842"/>
    </source>
</evidence>
<feature type="compositionally biased region" description="Basic and acidic residues" evidence="2">
    <location>
        <begin position="556"/>
        <end position="576"/>
    </location>
</feature>
<keyword evidence="4" id="KW-1185">Reference proteome</keyword>
<dbReference type="SUPFAM" id="SSF144000">
    <property type="entry name" value="Oxysterol-binding protein-like"/>
    <property type="match status" value="1"/>
</dbReference>
<feature type="compositionally biased region" description="Polar residues" evidence="2">
    <location>
        <begin position="1"/>
        <end position="10"/>
    </location>
</feature>
<dbReference type="PANTHER" id="PTHR10972">
    <property type="entry name" value="OXYSTEROL-BINDING PROTEIN-RELATED"/>
    <property type="match status" value="1"/>
</dbReference>
<dbReference type="Gene3D" id="2.40.160.120">
    <property type="match status" value="1"/>
</dbReference>
<feature type="region of interest" description="Disordered" evidence="2">
    <location>
        <begin position="1"/>
        <end position="55"/>
    </location>
</feature>
<feature type="region of interest" description="Disordered" evidence="2">
    <location>
        <begin position="253"/>
        <end position="294"/>
    </location>
</feature>
<dbReference type="InterPro" id="IPR000648">
    <property type="entry name" value="Oxysterol-bd"/>
</dbReference>
<reference evidence="3 4" key="1">
    <citation type="submission" date="2020-11" db="EMBL/GenBank/DDBJ databases">
        <title>Kefir isolates.</title>
        <authorList>
            <person name="Marcisauskas S."/>
            <person name="Kim Y."/>
            <person name="Blasche S."/>
        </authorList>
    </citation>
    <scope>NUCLEOTIDE SEQUENCE [LARGE SCALE GENOMIC DNA]</scope>
    <source>
        <strain evidence="3 4">KR</strain>
    </source>
</reference>
<dbReference type="PANTHER" id="PTHR10972:SF212">
    <property type="entry name" value="OXYSTEROL-BINDING PROTEIN-LIKE PROTEIN 1"/>
    <property type="match status" value="1"/>
</dbReference>
<dbReference type="AlphaFoldDB" id="A0A9P6W5L6"/>
<dbReference type="Pfam" id="PF01237">
    <property type="entry name" value="Oxysterol_BP"/>
    <property type="match status" value="2"/>
</dbReference>
<feature type="region of interest" description="Disordered" evidence="2">
    <location>
        <begin position="556"/>
        <end position="587"/>
    </location>
</feature>
<protein>
    <recommendedName>
        <fullName evidence="5">Oxysterol-binding protein</fullName>
    </recommendedName>
</protein>
<dbReference type="OrthoDB" id="48057at2759"/>
<proteinExistence type="inferred from homology"/>
<evidence type="ECO:0000256" key="2">
    <source>
        <dbReference type="SAM" id="MobiDB-lite"/>
    </source>
</evidence>
<accession>A0A9P6W5L6</accession>
<dbReference type="Gene3D" id="3.30.70.3490">
    <property type="match status" value="1"/>
</dbReference>
<feature type="compositionally biased region" description="Low complexity" evidence="2">
    <location>
        <begin position="11"/>
        <end position="48"/>
    </location>
</feature>
<comment type="caution">
    <text evidence="3">The sequence shown here is derived from an EMBL/GenBank/DDBJ whole genome shotgun (WGS) entry which is preliminary data.</text>
</comment>
<evidence type="ECO:0008006" key="5">
    <source>
        <dbReference type="Google" id="ProtNLM"/>
    </source>
</evidence>
<gene>
    <name evidence="3" type="ORF">C6P46_002836</name>
</gene>
<dbReference type="GO" id="GO:0005829">
    <property type="term" value="C:cytosol"/>
    <property type="evidence" value="ECO:0007669"/>
    <property type="project" value="TreeGrafter"/>
</dbReference>
<organism evidence="3 4">
    <name type="scientific">Rhodotorula mucilaginosa</name>
    <name type="common">Yeast</name>
    <name type="synonym">Rhodotorula rubra</name>
    <dbReference type="NCBI Taxonomy" id="5537"/>
    <lineage>
        <taxon>Eukaryota</taxon>
        <taxon>Fungi</taxon>
        <taxon>Dikarya</taxon>
        <taxon>Basidiomycota</taxon>
        <taxon>Pucciniomycotina</taxon>
        <taxon>Microbotryomycetes</taxon>
        <taxon>Sporidiobolales</taxon>
        <taxon>Sporidiobolaceae</taxon>
        <taxon>Rhodotorula</taxon>
    </lineage>
</organism>
<dbReference type="GO" id="GO:0032934">
    <property type="term" value="F:sterol binding"/>
    <property type="evidence" value="ECO:0007669"/>
    <property type="project" value="TreeGrafter"/>
</dbReference>
<sequence length="611" mass="66495">MSSTPPVSTKRSFFSRNSSRSATPQPDQAAQLAKQLDATSLDGDAGAAADDESTPLEGLDDVAAELQGTDTDSESGKFRALLGILKKTISVKDLSSVRISLPATMMEPIGNLEHWTYIDRPDYFAALADEGMDELDKMLAILRWLFTKEVKFVRHPIAKPFNSVLGESFHCYYDTPVLELHPKKKHPLPAIHVDEDPHPEIITCAGRGSNNTTSAAPLKSLPSITSIYNSSATDKKNGASGSAAAAAAAIASTSRNVASSASSTRSNVSGRSTASTVASSSASTSSGGPARDSRRNARVVIINEQTSHHPPISHFVAEARVTATDGPDKDKEPRIVRLRGVDQLSAKFTGANVRVVPGTHNKGLFLELADGEEYRITHPTAAVAGLLRASPYATITDSTTITCLRPARGEEDQGNGKRLRAIVQYIEESWITRPRFLVEGVVYESSPNEAASDPEADVIDGSDKRFTKIKQVPKDRVVGTFEGNWRGEIKWTKKGESTSTTLVDLLPLAVVPKAVAPLDSQAPHETRKVWEPVVNALHRKDYSTASKEKQRIEQEQRDLAEERKKNGEVYRPRFFEPEPEDVAQWDGRPVLSEAGKAALERDFKADYPVYS</sequence>
<dbReference type="GO" id="GO:0016020">
    <property type="term" value="C:membrane"/>
    <property type="evidence" value="ECO:0007669"/>
    <property type="project" value="TreeGrafter"/>
</dbReference>
<evidence type="ECO:0000313" key="4">
    <source>
        <dbReference type="Proteomes" id="UP000777482"/>
    </source>
</evidence>
<dbReference type="Proteomes" id="UP000777482">
    <property type="component" value="Unassembled WGS sequence"/>
</dbReference>
<name>A0A9P6W5L6_RHOMI</name>
<comment type="similarity">
    <text evidence="1">Belongs to the OSBP family.</text>
</comment>
<feature type="compositionally biased region" description="Low complexity" evidence="2">
    <location>
        <begin position="253"/>
        <end position="288"/>
    </location>
</feature>
<dbReference type="EMBL" id="PUHQ01000021">
    <property type="protein sequence ID" value="KAG0663246.1"/>
    <property type="molecule type" value="Genomic_DNA"/>
</dbReference>